<accession>A0A8S3G7K8</accession>
<protein>
    <submittedName>
        <fullName evidence="3">Uncharacterized protein</fullName>
    </submittedName>
</protein>
<feature type="region of interest" description="Disordered" evidence="1">
    <location>
        <begin position="1"/>
        <end position="40"/>
    </location>
</feature>
<dbReference type="EMBL" id="CAJOBI010003920">
    <property type="protein sequence ID" value="CAF3984831.1"/>
    <property type="molecule type" value="Genomic_DNA"/>
</dbReference>
<name>A0A8S3G7K8_9BILA</name>
<feature type="non-terminal residue" evidence="3">
    <location>
        <position position="1"/>
    </location>
</feature>
<evidence type="ECO:0000313" key="4">
    <source>
        <dbReference type="Proteomes" id="UP000681720"/>
    </source>
</evidence>
<organism evidence="3 4">
    <name type="scientific">Rotaria magnacalcarata</name>
    <dbReference type="NCBI Taxonomy" id="392030"/>
    <lineage>
        <taxon>Eukaryota</taxon>
        <taxon>Metazoa</taxon>
        <taxon>Spiralia</taxon>
        <taxon>Gnathifera</taxon>
        <taxon>Rotifera</taxon>
        <taxon>Eurotatoria</taxon>
        <taxon>Bdelloidea</taxon>
        <taxon>Philodinida</taxon>
        <taxon>Philodinidae</taxon>
        <taxon>Rotaria</taxon>
    </lineage>
</organism>
<dbReference type="Proteomes" id="UP000681720">
    <property type="component" value="Unassembled WGS sequence"/>
</dbReference>
<proteinExistence type="predicted"/>
<gene>
    <name evidence="3" type="ORF">GIL414_LOCUS65216</name>
    <name evidence="2" type="ORF">SMN809_LOCUS11062</name>
</gene>
<evidence type="ECO:0000256" key="1">
    <source>
        <dbReference type="SAM" id="MobiDB-lite"/>
    </source>
</evidence>
<feature type="compositionally biased region" description="Basic and acidic residues" evidence="1">
    <location>
        <begin position="10"/>
        <end position="23"/>
    </location>
</feature>
<evidence type="ECO:0000313" key="2">
    <source>
        <dbReference type="EMBL" id="CAF3984831.1"/>
    </source>
</evidence>
<reference evidence="3" key="1">
    <citation type="submission" date="2021-02" db="EMBL/GenBank/DDBJ databases">
        <authorList>
            <person name="Nowell W R."/>
        </authorList>
    </citation>
    <scope>NUCLEOTIDE SEQUENCE</scope>
</reference>
<dbReference type="AlphaFoldDB" id="A0A8S3G7K8"/>
<dbReference type="EMBL" id="CAJOBJ010290313">
    <property type="protein sequence ID" value="CAF5153274.1"/>
    <property type="molecule type" value="Genomic_DNA"/>
</dbReference>
<sequence>MGLNISSTIDRARNPERYPDKSKGPTFDSMYGFPDGRKPK</sequence>
<comment type="caution">
    <text evidence="3">The sequence shown here is derived from an EMBL/GenBank/DDBJ whole genome shotgun (WGS) entry which is preliminary data.</text>
</comment>
<dbReference type="Proteomes" id="UP000676336">
    <property type="component" value="Unassembled WGS sequence"/>
</dbReference>
<evidence type="ECO:0000313" key="3">
    <source>
        <dbReference type="EMBL" id="CAF5153274.1"/>
    </source>
</evidence>